<feature type="region of interest" description="Disordered" evidence="11">
    <location>
        <begin position="348"/>
        <end position="372"/>
    </location>
</feature>
<dbReference type="GO" id="GO:0008939">
    <property type="term" value="F:nicotinate-nucleotide-dimethylbenzimidazole phosphoribosyltransferase activity"/>
    <property type="evidence" value="ECO:0007669"/>
    <property type="project" value="UniProtKB-UniRule"/>
</dbReference>
<keyword evidence="6 10" id="KW-0328">Glycosyltransferase</keyword>
<dbReference type="EMBL" id="FUGD01000087">
    <property type="protein sequence ID" value="SJM37469.1"/>
    <property type="molecule type" value="Genomic_DNA"/>
</dbReference>
<evidence type="ECO:0000256" key="8">
    <source>
        <dbReference type="ARBA" id="ARBA00030686"/>
    </source>
</evidence>
<dbReference type="STRING" id="1945520.A1019T_01441"/>
<comment type="catalytic activity">
    <reaction evidence="9 10">
        <text>5,6-dimethylbenzimidazole + nicotinate beta-D-ribonucleotide = alpha-ribazole 5'-phosphate + nicotinate + H(+)</text>
        <dbReference type="Rhea" id="RHEA:11196"/>
        <dbReference type="ChEBI" id="CHEBI:15378"/>
        <dbReference type="ChEBI" id="CHEBI:15890"/>
        <dbReference type="ChEBI" id="CHEBI:32544"/>
        <dbReference type="ChEBI" id="CHEBI:57502"/>
        <dbReference type="ChEBI" id="CHEBI:57918"/>
        <dbReference type="EC" id="2.4.2.21"/>
    </reaction>
</comment>
<comment type="function">
    <text evidence="10">Catalyzes the synthesis of alpha-ribazole-5'-phosphate from nicotinate mononucleotide (NAMN) and 5,6-dimethylbenzimidazole (DMB).</text>
</comment>
<gene>
    <name evidence="10 12" type="primary">cobT</name>
    <name evidence="12" type="ORF">A1019T_01441</name>
</gene>
<dbReference type="CDD" id="cd02439">
    <property type="entry name" value="DMB-PRT_CobT"/>
    <property type="match status" value="1"/>
</dbReference>
<dbReference type="Proteomes" id="UP000188169">
    <property type="component" value="Unassembled WGS sequence"/>
</dbReference>
<keyword evidence="7 10" id="KW-0808">Transferase</keyword>
<dbReference type="Gene3D" id="3.40.50.10210">
    <property type="match status" value="1"/>
</dbReference>
<evidence type="ECO:0000313" key="12">
    <source>
        <dbReference type="EMBL" id="SJM37469.1"/>
    </source>
</evidence>
<keyword evidence="5 10" id="KW-0169">Cobalamin biosynthesis</keyword>
<evidence type="ECO:0000256" key="3">
    <source>
        <dbReference type="ARBA" id="ARBA00011991"/>
    </source>
</evidence>
<evidence type="ECO:0000256" key="7">
    <source>
        <dbReference type="ARBA" id="ARBA00022679"/>
    </source>
</evidence>
<evidence type="ECO:0000256" key="4">
    <source>
        <dbReference type="ARBA" id="ARBA00015486"/>
    </source>
</evidence>
<dbReference type="InterPro" id="IPR017846">
    <property type="entry name" value="Nict_dMeBzImd_PRibTrfase_bact"/>
</dbReference>
<feature type="active site" description="Proton acceptor" evidence="10">
    <location>
        <position position="319"/>
    </location>
</feature>
<dbReference type="HAMAP" id="MF_00230">
    <property type="entry name" value="CobT"/>
    <property type="match status" value="1"/>
</dbReference>
<evidence type="ECO:0000256" key="9">
    <source>
        <dbReference type="ARBA" id="ARBA00047340"/>
    </source>
</evidence>
<dbReference type="InterPro" id="IPR003200">
    <property type="entry name" value="Nict_dMeBzImd_PRibTrfase"/>
</dbReference>
<feature type="compositionally biased region" description="Acidic residues" evidence="11">
    <location>
        <begin position="355"/>
        <end position="372"/>
    </location>
</feature>
<accession>A0A1R4EGD1</accession>
<dbReference type="FunFam" id="3.40.50.10210:FF:000001">
    <property type="entry name" value="Nicotinate-nucleotide--dimethylbenzimidazole phosphoribosyltransferase"/>
    <property type="match status" value="1"/>
</dbReference>
<dbReference type="Pfam" id="PF02277">
    <property type="entry name" value="DBI_PRT"/>
    <property type="match status" value="1"/>
</dbReference>
<evidence type="ECO:0000256" key="11">
    <source>
        <dbReference type="SAM" id="MobiDB-lite"/>
    </source>
</evidence>
<evidence type="ECO:0000256" key="10">
    <source>
        <dbReference type="HAMAP-Rule" id="MF_00230"/>
    </source>
</evidence>
<comment type="pathway">
    <text evidence="1 10">Nucleoside biosynthesis; alpha-ribazole biosynthesis; alpha-ribazole from 5,6-dimethylbenzimidazole: step 1/2.</text>
</comment>
<evidence type="ECO:0000256" key="2">
    <source>
        <dbReference type="ARBA" id="ARBA00007110"/>
    </source>
</evidence>
<reference evidence="13" key="1">
    <citation type="submission" date="2017-02" db="EMBL/GenBank/DDBJ databases">
        <authorList>
            <person name="Mornico D."/>
        </authorList>
    </citation>
    <scope>NUCLEOTIDE SEQUENCE [LARGE SCALE GENOMIC DNA]</scope>
</reference>
<name>A0A1R4EGD1_9GAMM</name>
<dbReference type="NCBIfam" id="NF000996">
    <property type="entry name" value="PRK00105.1"/>
    <property type="match status" value="1"/>
</dbReference>
<dbReference type="GO" id="GO:0009236">
    <property type="term" value="P:cobalamin biosynthetic process"/>
    <property type="evidence" value="ECO:0007669"/>
    <property type="project" value="UniProtKB-UniRule"/>
</dbReference>
<protein>
    <recommendedName>
        <fullName evidence="4 10">Nicotinate-nucleotide--dimethylbenzimidazole phosphoribosyltransferase</fullName>
        <shortName evidence="10">NN:DBI PRT</shortName>
        <ecNumber evidence="3 10">2.4.2.21</ecNumber>
    </recommendedName>
    <alternativeName>
        <fullName evidence="8 10">N(1)-alpha-phosphoribosyltransferase</fullName>
    </alternativeName>
</protein>
<dbReference type="SUPFAM" id="SSF52733">
    <property type="entry name" value="Nicotinate mononucleotide:5,6-dimethylbenzimidazole phosphoribosyltransferase (CobT)"/>
    <property type="match status" value="1"/>
</dbReference>
<dbReference type="OrthoDB" id="9781491at2"/>
<dbReference type="InterPro" id="IPR023195">
    <property type="entry name" value="Nict_dMeBzImd_PRibTrfase_N"/>
</dbReference>
<evidence type="ECO:0000256" key="6">
    <source>
        <dbReference type="ARBA" id="ARBA00022676"/>
    </source>
</evidence>
<dbReference type="InterPro" id="IPR036087">
    <property type="entry name" value="Nict_dMeBzImd_PRibTrfase_sf"/>
</dbReference>
<dbReference type="Gene3D" id="1.10.1610.10">
    <property type="match status" value="1"/>
</dbReference>
<keyword evidence="13" id="KW-1185">Reference proteome</keyword>
<dbReference type="UniPathway" id="UPA00061">
    <property type="reaction ID" value="UER00516"/>
</dbReference>
<comment type="similarity">
    <text evidence="2 10">Belongs to the CobT family.</text>
</comment>
<sequence>MDRLTLPTIPNIDNPELAAKLQHLLDDKTKPPRSLGRLESLAVQIGLIQGSTAPKIESPHIRVFAADHGLTKHGTSAFPSEVTAQMVLNFLNGGAAINVLARQHNIELKVVDAGVATDFADFGVEKHPQLITEYKVRLGSRDALTEPAMSSEECIQALQAGMDVAKQLEGNLFIAGEMGIGNTSAASLLLAKLEDVPIAECIGRGTGLDDAGLQRKVEVLSQVLQRHEQVTTPLEILAALGGLEIAMMAGAFIQAASDRRVLLVDGFIASSALLVAERLVPGVAKFAVFAHHSVEPGHSKMLAALDAEPLLGFNLRLGEGSGAALAYPLLQSACAIINEMASFSDAGISNKSDSDSQDDLDQLDQADTADER</sequence>
<evidence type="ECO:0000256" key="5">
    <source>
        <dbReference type="ARBA" id="ARBA00022573"/>
    </source>
</evidence>
<dbReference type="PANTHER" id="PTHR43463">
    <property type="entry name" value="NICOTINATE-NUCLEOTIDE--DIMETHYLBENZIMIDAZOLE PHOSPHORIBOSYLTRANSFERASE"/>
    <property type="match status" value="1"/>
</dbReference>
<dbReference type="EC" id="2.4.2.21" evidence="3 10"/>
<dbReference type="AlphaFoldDB" id="A0A1R4EGD1"/>
<dbReference type="PANTHER" id="PTHR43463:SF1">
    <property type="entry name" value="NICOTINATE-NUCLEOTIDE--DIMETHYLBENZIMIDAZOLE PHOSPHORIBOSYLTRANSFERASE"/>
    <property type="match status" value="1"/>
</dbReference>
<dbReference type="RefSeq" id="WP_095532748.1">
    <property type="nucleotide sequence ID" value="NZ_FUGD01000087.1"/>
</dbReference>
<organism evidence="12 13">
    <name type="scientific">Psychrobacter pasteurii</name>
    <dbReference type="NCBI Taxonomy" id="1945520"/>
    <lineage>
        <taxon>Bacteria</taxon>
        <taxon>Pseudomonadati</taxon>
        <taxon>Pseudomonadota</taxon>
        <taxon>Gammaproteobacteria</taxon>
        <taxon>Moraxellales</taxon>
        <taxon>Moraxellaceae</taxon>
        <taxon>Psychrobacter</taxon>
    </lineage>
</organism>
<dbReference type="NCBIfam" id="TIGR03160">
    <property type="entry name" value="cobT_DBIPRT"/>
    <property type="match status" value="1"/>
</dbReference>
<proteinExistence type="inferred from homology"/>
<evidence type="ECO:0000313" key="13">
    <source>
        <dbReference type="Proteomes" id="UP000188169"/>
    </source>
</evidence>
<evidence type="ECO:0000256" key="1">
    <source>
        <dbReference type="ARBA" id="ARBA00005049"/>
    </source>
</evidence>